<feature type="transmembrane region" description="Helical" evidence="1">
    <location>
        <begin position="126"/>
        <end position="149"/>
    </location>
</feature>
<feature type="transmembrane region" description="Helical" evidence="1">
    <location>
        <begin position="250"/>
        <end position="273"/>
    </location>
</feature>
<dbReference type="AlphaFoldDB" id="G0N546"/>
<dbReference type="OMA" id="NEMECRC"/>
<keyword evidence="1" id="KW-0472">Membrane</keyword>
<keyword evidence="1" id="KW-0812">Transmembrane</keyword>
<feature type="transmembrane region" description="Helical" evidence="1">
    <location>
        <begin position="47"/>
        <end position="68"/>
    </location>
</feature>
<accession>G0N546</accession>
<sequence>MWFIVGAVCVGLVLAVLTVVSIRFLYRSADIAYNPCMYNVYKDDYLQYTWAGMVHSAIIGAVTVIQLVPDVLPWKIPLHMDGSVQVMTMVPTLVYYHLLVINYKYRYLEIRHMGDHDYKKTLSLEILCLIACMGLVLYSLGLAIIEMTFQPEFYNPNTQYTNYQADMHFLQVCAWCVAIIGGILMVIDLVRIAKNSIYCLRVECAPRDENIYWFRKYVSQGVIPHFISDFFLLFVPSAFLFARFSPVMTFGFFTVLAKCVIIAHPISFILIYMHQIKIATRMIPSNEMECRCKVCQDIKNARLKRAKEWAIRLRAIRSRTTRKDNRDDRMEEERLGGGAAAPVLAAAAAAAPENVVVVDEQPTETTPAIHTTPN</sequence>
<evidence type="ECO:0000313" key="2">
    <source>
        <dbReference type="EMBL" id="EGT52978.1"/>
    </source>
</evidence>
<dbReference type="OrthoDB" id="5874396at2759"/>
<keyword evidence="1" id="KW-1133">Transmembrane helix</keyword>
<evidence type="ECO:0000256" key="1">
    <source>
        <dbReference type="SAM" id="Phobius"/>
    </source>
</evidence>
<protein>
    <submittedName>
        <fullName evidence="2">Uncharacterized protein</fullName>
    </submittedName>
</protein>
<gene>
    <name evidence="2" type="ORF">CAEBREN_19273</name>
</gene>
<evidence type="ECO:0000313" key="3">
    <source>
        <dbReference type="Proteomes" id="UP000008068"/>
    </source>
</evidence>
<feature type="transmembrane region" description="Helical" evidence="1">
    <location>
        <begin position="222"/>
        <end position="244"/>
    </location>
</feature>
<dbReference type="HOGENOM" id="CLU_740170_0_0_1"/>
<feature type="transmembrane region" description="Helical" evidence="1">
    <location>
        <begin position="169"/>
        <end position="190"/>
    </location>
</feature>
<proteinExistence type="predicted"/>
<dbReference type="eggNOG" id="ENOG502TIG3">
    <property type="taxonomic scope" value="Eukaryota"/>
</dbReference>
<dbReference type="Proteomes" id="UP000008068">
    <property type="component" value="Unassembled WGS sequence"/>
</dbReference>
<dbReference type="EMBL" id="GL379839">
    <property type="protein sequence ID" value="EGT52978.1"/>
    <property type="molecule type" value="Genomic_DNA"/>
</dbReference>
<dbReference type="InParanoid" id="G0N546"/>
<feature type="transmembrane region" description="Helical" evidence="1">
    <location>
        <begin position="6"/>
        <end position="26"/>
    </location>
</feature>
<name>G0N546_CAEBE</name>
<reference evidence="3" key="1">
    <citation type="submission" date="2011-07" db="EMBL/GenBank/DDBJ databases">
        <authorList>
            <consortium name="Caenorhabditis brenneri Sequencing and Analysis Consortium"/>
            <person name="Wilson R.K."/>
        </authorList>
    </citation>
    <scope>NUCLEOTIDE SEQUENCE [LARGE SCALE GENOMIC DNA]</scope>
    <source>
        <strain evidence="3">PB2801</strain>
    </source>
</reference>
<organism evidence="3">
    <name type="scientific">Caenorhabditis brenneri</name>
    <name type="common">Nematode worm</name>
    <dbReference type="NCBI Taxonomy" id="135651"/>
    <lineage>
        <taxon>Eukaryota</taxon>
        <taxon>Metazoa</taxon>
        <taxon>Ecdysozoa</taxon>
        <taxon>Nematoda</taxon>
        <taxon>Chromadorea</taxon>
        <taxon>Rhabditida</taxon>
        <taxon>Rhabditina</taxon>
        <taxon>Rhabditomorpha</taxon>
        <taxon>Rhabditoidea</taxon>
        <taxon>Rhabditidae</taxon>
        <taxon>Peloderinae</taxon>
        <taxon>Caenorhabditis</taxon>
    </lineage>
</organism>
<keyword evidence="3" id="KW-1185">Reference proteome</keyword>
<feature type="transmembrane region" description="Helical" evidence="1">
    <location>
        <begin position="88"/>
        <end position="105"/>
    </location>
</feature>